<evidence type="ECO:0000313" key="3">
    <source>
        <dbReference type="Proteomes" id="UP001627154"/>
    </source>
</evidence>
<feature type="compositionally biased region" description="Basic and acidic residues" evidence="1">
    <location>
        <begin position="19"/>
        <end position="28"/>
    </location>
</feature>
<name>A0ABD2X155_9HYME</name>
<dbReference type="AlphaFoldDB" id="A0ABD2X155"/>
<dbReference type="Proteomes" id="UP001627154">
    <property type="component" value="Unassembled WGS sequence"/>
</dbReference>
<dbReference type="EMBL" id="JBJJXI010000059">
    <property type="protein sequence ID" value="KAL3398504.1"/>
    <property type="molecule type" value="Genomic_DNA"/>
</dbReference>
<sequence>MTGRTRQLTACSSKRQRKKSLESADATDKDPLDQSILNVIGQRIIEKRTFAQPVHVSLPERWSDITKVGLPIEERLDLIKKYPIPKNCSFLDPPDLNKEISLALNEAARLRDQIIVLKQKKLAACASGIAKMLPSRLSRSLEEDFPLVETLSDIAR</sequence>
<evidence type="ECO:0000313" key="2">
    <source>
        <dbReference type="EMBL" id="KAL3398504.1"/>
    </source>
</evidence>
<feature type="region of interest" description="Disordered" evidence="1">
    <location>
        <begin position="1"/>
        <end position="28"/>
    </location>
</feature>
<organism evidence="2 3">
    <name type="scientific">Trichogramma kaykai</name>
    <dbReference type="NCBI Taxonomy" id="54128"/>
    <lineage>
        <taxon>Eukaryota</taxon>
        <taxon>Metazoa</taxon>
        <taxon>Ecdysozoa</taxon>
        <taxon>Arthropoda</taxon>
        <taxon>Hexapoda</taxon>
        <taxon>Insecta</taxon>
        <taxon>Pterygota</taxon>
        <taxon>Neoptera</taxon>
        <taxon>Endopterygota</taxon>
        <taxon>Hymenoptera</taxon>
        <taxon>Apocrita</taxon>
        <taxon>Proctotrupomorpha</taxon>
        <taxon>Chalcidoidea</taxon>
        <taxon>Trichogrammatidae</taxon>
        <taxon>Trichogramma</taxon>
    </lineage>
</organism>
<comment type="caution">
    <text evidence="2">The sequence shown here is derived from an EMBL/GenBank/DDBJ whole genome shotgun (WGS) entry which is preliminary data.</text>
</comment>
<accession>A0ABD2X155</accession>
<evidence type="ECO:0000256" key="1">
    <source>
        <dbReference type="SAM" id="MobiDB-lite"/>
    </source>
</evidence>
<proteinExistence type="predicted"/>
<keyword evidence="3" id="KW-1185">Reference proteome</keyword>
<reference evidence="2 3" key="1">
    <citation type="journal article" date="2024" name="bioRxiv">
        <title>A reference genome for Trichogramma kaykai: A tiny desert-dwelling parasitoid wasp with competing sex-ratio distorters.</title>
        <authorList>
            <person name="Culotta J."/>
            <person name="Lindsey A.R."/>
        </authorList>
    </citation>
    <scope>NUCLEOTIDE SEQUENCE [LARGE SCALE GENOMIC DNA]</scope>
    <source>
        <strain evidence="2 3">KSX58</strain>
    </source>
</reference>
<protein>
    <submittedName>
        <fullName evidence="2">Uncharacterized protein</fullName>
    </submittedName>
</protein>
<feature type="compositionally biased region" description="Polar residues" evidence="1">
    <location>
        <begin position="1"/>
        <end position="13"/>
    </location>
</feature>
<gene>
    <name evidence="2" type="ORF">TKK_007658</name>
</gene>